<evidence type="ECO:0000259" key="12">
    <source>
        <dbReference type="PROSITE" id="PS00300"/>
    </source>
</evidence>
<keyword evidence="14" id="KW-1185">Reference proteome</keyword>
<dbReference type="RefSeq" id="WP_344806792.1">
    <property type="nucleotide sequence ID" value="NZ_BAABBO010000011.1"/>
</dbReference>
<comment type="catalytic activity">
    <reaction evidence="8 9">
        <text>GTP + H2O = GDP + phosphate + H(+)</text>
        <dbReference type="Rhea" id="RHEA:19669"/>
        <dbReference type="ChEBI" id="CHEBI:15377"/>
        <dbReference type="ChEBI" id="CHEBI:15378"/>
        <dbReference type="ChEBI" id="CHEBI:37565"/>
        <dbReference type="ChEBI" id="CHEBI:43474"/>
        <dbReference type="ChEBI" id="CHEBI:58189"/>
        <dbReference type="EC" id="3.6.5.4"/>
    </reaction>
</comment>
<evidence type="ECO:0000256" key="2">
    <source>
        <dbReference type="ARBA" id="ARBA00022490"/>
    </source>
</evidence>
<dbReference type="PROSITE" id="PS00300">
    <property type="entry name" value="SRP54"/>
    <property type="match status" value="1"/>
</dbReference>
<organism evidence="13 14">
    <name type="scientific">Allohahella marinimesophila</name>
    <dbReference type="NCBI Taxonomy" id="1054972"/>
    <lineage>
        <taxon>Bacteria</taxon>
        <taxon>Pseudomonadati</taxon>
        <taxon>Pseudomonadota</taxon>
        <taxon>Gammaproteobacteria</taxon>
        <taxon>Oceanospirillales</taxon>
        <taxon>Hahellaceae</taxon>
        <taxon>Allohahella</taxon>
    </lineage>
</organism>
<dbReference type="InterPro" id="IPR000897">
    <property type="entry name" value="SRP54_GTPase_dom"/>
</dbReference>
<evidence type="ECO:0000256" key="9">
    <source>
        <dbReference type="HAMAP-Rule" id="MF_00920"/>
    </source>
</evidence>
<evidence type="ECO:0000256" key="4">
    <source>
        <dbReference type="ARBA" id="ARBA00022801"/>
    </source>
</evidence>
<dbReference type="Gene3D" id="3.40.50.300">
    <property type="entry name" value="P-loop containing nucleotide triphosphate hydrolases"/>
    <property type="match status" value="1"/>
</dbReference>
<gene>
    <name evidence="9" type="primary">ftsY</name>
    <name evidence="13" type="ORF">GCM10022278_24710</name>
</gene>
<dbReference type="SMART" id="SM00962">
    <property type="entry name" value="SRP54"/>
    <property type="match status" value="1"/>
</dbReference>
<reference evidence="14" key="1">
    <citation type="journal article" date="2019" name="Int. J. Syst. Evol. Microbiol.">
        <title>The Global Catalogue of Microorganisms (GCM) 10K type strain sequencing project: providing services to taxonomists for standard genome sequencing and annotation.</title>
        <authorList>
            <consortium name="The Broad Institute Genomics Platform"/>
            <consortium name="The Broad Institute Genome Sequencing Center for Infectious Disease"/>
            <person name="Wu L."/>
            <person name="Ma J."/>
        </authorList>
    </citation>
    <scope>NUCLEOTIDE SEQUENCE [LARGE SCALE GENOMIC DNA]</scope>
    <source>
        <strain evidence="14">JCM 17555</strain>
    </source>
</reference>
<keyword evidence="2 9" id="KW-0963">Cytoplasm</keyword>
<feature type="binding site" evidence="9">
    <location>
        <begin position="303"/>
        <end position="307"/>
    </location>
    <ligand>
        <name>GTP</name>
        <dbReference type="ChEBI" id="CHEBI:37565"/>
    </ligand>
</feature>
<dbReference type="PANTHER" id="PTHR43134:SF1">
    <property type="entry name" value="SIGNAL RECOGNITION PARTICLE RECEPTOR SUBUNIT ALPHA"/>
    <property type="match status" value="1"/>
</dbReference>
<evidence type="ECO:0000313" key="13">
    <source>
        <dbReference type="EMBL" id="GAA3965920.1"/>
    </source>
</evidence>
<keyword evidence="3 9" id="KW-0547">Nucleotide-binding</keyword>
<evidence type="ECO:0000256" key="7">
    <source>
        <dbReference type="ARBA" id="ARBA00023170"/>
    </source>
</evidence>
<dbReference type="SMART" id="SM00382">
    <property type="entry name" value="AAA"/>
    <property type="match status" value="1"/>
</dbReference>
<accession>A0ABP7PHW6</accession>
<sequence>MDQALNYLVIFGTLLCLLLWIGDMLQRRSQRPKPKQFELRDFDSKQARAIEPGKAEKVPPPKAKPDVPTESGPVARPSEPSLRPAPEAPKPVEPVKPAPPGEAPEKVPVETEKGWLERMRAGLSKTRAGFGKNLSQLFSGAQALDEDLLEELETLLITADVGMSATQDIIASISEKLEKKQLKDTAAVKAALRQELISILEPCAVPLDTSAHKPFMMLVVGVNGVGKTTTIGKLASRYKAENKKVLLAAGDTFRAAAVEQLQVWGERADVPVVAQHQGADSASVLFDAMQSATAKGFDIAIADTAGRLQNKDELMNELKKVVRVIQKHDTTAPHEVLLVVDATTGQNALSQAKLFKEAVSVTGIAVTKLDGTAKGGILFAVARQFGLPIRFIGVGEAVGDLRAFSAEDYVDAMLGTDH</sequence>
<dbReference type="InterPro" id="IPR027417">
    <property type="entry name" value="P-loop_NTPase"/>
</dbReference>
<dbReference type="Gene3D" id="1.20.120.140">
    <property type="entry name" value="Signal recognition particle SRP54, nucleotide-binding domain"/>
    <property type="match status" value="1"/>
</dbReference>
<comment type="subunit">
    <text evidence="9">Part of the signal recognition particle protein translocation system, which is composed of SRP and FtsY. SRP is a ribonucleoprotein composed of Ffh and a 4.5S RNA molecule.</text>
</comment>
<dbReference type="InterPro" id="IPR036225">
    <property type="entry name" value="SRP/SRP_N"/>
</dbReference>
<dbReference type="InterPro" id="IPR004390">
    <property type="entry name" value="SR_rcpt_FtsY"/>
</dbReference>
<evidence type="ECO:0000256" key="10">
    <source>
        <dbReference type="SAM" id="MobiDB-lite"/>
    </source>
</evidence>
<dbReference type="SMART" id="SM00963">
    <property type="entry name" value="SRP54_N"/>
    <property type="match status" value="1"/>
</dbReference>
<feature type="region of interest" description="Disordered" evidence="10">
    <location>
        <begin position="31"/>
        <end position="108"/>
    </location>
</feature>
<dbReference type="InterPro" id="IPR003593">
    <property type="entry name" value="AAA+_ATPase"/>
</dbReference>
<evidence type="ECO:0000313" key="14">
    <source>
        <dbReference type="Proteomes" id="UP001501337"/>
    </source>
</evidence>
<evidence type="ECO:0000256" key="8">
    <source>
        <dbReference type="ARBA" id="ARBA00048027"/>
    </source>
</evidence>
<feature type="compositionally biased region" description="Basic and acidic residues" evidence="10">
    <location>
        <begin position="35"/>
        <end position="67"/>
    </location>
</feature>
<dbReference type="SUPFAM" id="SSF47364">
    <property type="entry name" value="Domain of the SRP/SRP receptor G-proteins"/>
    <property type="match status" value="1"/>
</dbReference>
<proteinExistence type="inferred from homology"/>
<comment type="similarity">
    <text evidence="9">Belongs to the GTP-binding SRP family. FtsY subfamily.</text>
</comment>
<evidence type="ECO:0000256" key="6">
    <source>
        <dbReference type="ARBA" id="ARBA00023136"/>
    </source>
</evidence>
<comment type="caution">
    <text evidence="13">The sequence shown here is derived from an EMBL/GenBank/DDBJ whole genome shotgun (WGS) entry which is preliminary data.</text>
</comment>
<keyword evidence="6 9" id="KW-0472">Membrane</keyword>
<evidence type="ECO:0000256" key="11">
    <source>
        <dbReference type="SAM" id="Phobius"/>
    </source>
</evidence>
<dbReference type="HAMAP" id="MF_00920">
    <property type="entry name" value="FtsY"/>
    <property type="match status" value="1"/>
</dbReference>
<feature type="binding site" evidence="9">
    <location>
        <begin position="367"/>
        <end position="370"/>
    </location>
    <ligand>
        <name>GTP</name>
        <dbReference type="ChEBI" id="CHEBI:37565"/>
    </ligand>
</feature>
<dbReference type="EC" id="3.6.5.4" evidence="9"/>
<evidence type="ECO:0000256" key="3">
    <source>
        <dbReference type="ARBA" id="ARBA00022741"/>
    </source>
</evidence>
<keyword evidence="11" id="KW-0812">Transmembrane</keyword>
<feature type="binding site" evidence="9">
    <location>
        <begin position="221"/>
        <end position="228"/>
    </location>
    <ligand>
        <name>GTP</name>
        <dbReference type="ChEBI" id="CHEBI:37565"/>
    </ligand>
</feature>
<protein>
    <recommendedName>
        <fullName evidence="9">Signal recognition particle receptor FtsY</fullName>
        <shortName evidence="9">SRP receptor</shortName>
        <ecNumber evidence="9">3.6.5.4</ecNumber>
    </recommendedName>
</protein>
<keyword evidence="7 9" id="KW-0675">Receptor</keyword>
<dbReference type="InterPro" id="IPR042101">
    <property type="entry name" value="SRP54_N_sf"/>
</dbReference>
<feature type="compositionally biased region" description="Pro residues" evidence="10">
    <location>
        <begin position="86"/>
        <end position="102"/>
    </location>
</feature>
<comment type="function">
    <text evidence="9">Involved in targeting and insertion of nascent membrane proteins into the cytoplasmic membrane. Acts as a receptor for the complex formed by the signal recognition particle (SRP) and the ribosome-nascent chain (RNC). Interaction with SRP-RNC leads to the transfer of the RNC complex to the Sec translocase for insertion into the membrane, the hydrolysis of GTP by both Ffh and FtsY, and the dissociation of the SRP-FtsY complex into the individual components.</text>
</comment>
<keyword evidence="5 9" id="KW-0342">GTP-binding</keyword>
<evidence type="ECO:0000256" key="5">
    <source>
        <dbReference type="ARBA" id="ARBA00023134"/>
    </source>
</evidence>
<name>A0ABP7PHW6_9GAMM</name>
<dbReference type="SUPFAM" id="SSF52540">
    <property type="entry name" value="P-loop containing nucleoside triphosphate hydrolases"/>
    <property type="match status" value="1"/>
</dbReference>
<feature type="domain" description="SRP54-type proteins GTP-binding" evidence="12">
    <location>
        <begin position="388"/>
        <end position="401"/>
    </location>
</feature>
<dbReference type="Proteomes" id="UP001501337">
    <property type="component" value="Unassembled WGS sequence"/>
</dbReference>
<dbReference type="Pfam" id="PF00448">
    <property type="entry name" value="SRP54"/>
    <property type="match status" value="1"/>
</dbReference>
<keyword evidence="1 9" id="KW-1003">Cell membrane</keyword>
<comment type="subcellular location">
    <subcellularLocation>
        <location evidence="9">Cell membrane</location>
        <topology evidence="9">Peripheral membrane protein</topology>
        <orientation evidence="9">Cytoplasmic side</orientation>
    </subcellularLocation>
    <subcellularLocation>
        <location evidence="9">Cytoplasm</location>
    </subcellularLocation>
</comment>
<keyword evidence="4 9" id="KW-0378">Hydrolase</keyword>
<keyword evidence="11" id="KW-1133">Transmembrane helix</keyword>
<dbReference type="CDD" id="cd17874">
    <property type="entry name" value="FtsY"/>
    <property type="match status" value="1"/>
</dbReference>
<feature type="transmembrane region" description="Helical" evidence="11">
    <location>
        <begin position="6"/>
        <end position="25"/>
    </location>
</feature>
<dbReference type="Pfam" id="PF02881">
    <property type="entry name" value="SRP54_N"/>
    <property type="match status" value="1"/>
</dbReference>
<dbReference type="EMBL" id="BAABBO010000011">
    <property type="protein sequence ID" value="GAA3965920.1"/>
    <property type="molecule type" value="Genomic_DNA"/>
</dbReference>
<dbReference type="InterPro" id="IPR013822">
    <property type="entry name" value="Signal_recog_particl_SRP54_hlx"/>
</dbReference>
<dbReference type="NCBIfam" id="TIGR00064">
    <property type="entry name" value="ftsY"/>
    <property type="match status" value="1"/>
</dbReference>
<evidence type="ECO:0000256" key="1">
    <source>
        <dbReference type="ARBA" id="ARBA00022475"/>
    </source>
</evidence>
<dbReference type="PANTHER" id="PTHR43134">
    <property type="entry name" value="SIGNAL RECOGNITION PARTICLE RECEPTOR SUBUNIT ALPHA"/>
    <property type="match status" value="1"/>
</dbReference>